<keyword evidence="3" id="KW-1185">Reference proteome</keyword>
<proteinExistence type="predicted"/>
<protein>
    <submittedName>
        <fullName evidence="2">Uncharacterized protein</fullName>
    </submittedName>
</protein>
<gene>
    <name evidence="2" type="ORF">ACFOW7_20445</name>
</gene>
<dbReference type="Proteomes" id="UP001595791">
    <property type="component" value="Unassembled WGS sequence"/>
</dbReference>
<evidence type="ECO:0000256" key="1">
    <source>
        <dbReference type="SAM" id="MobiDB-lite"/>
    </source>
</evidence>
<dbReference type="EMBL" id="JBHSBU010000001">
    <property type="protein sequence ID" value="MFC4161709.1"/>
    <property type="molecule type" value="Genomic_DNA"/>
</dbReference>
<comment type="caution">
    <text evidence="2">The sequence shown here is derived from an EMBL/GenBank/DDBJ whole genome shotgun (WGS) entry which is preliminary data.</text>
</comment>
<name>A0ABV8MVB5_9NEIS</name>
<organism evidence="2 3">
    <name type="scientific">Chitinimonas lacunae</name>
    <dbReference type="NCBI Taxonomy" id="1963018"/>
    <lineage>
        <taxon>Bacteria</taxon>
        <taxon>Pseudomonadati</taxon>
        <taxon>Pseudomonadota</taxon>
        <taxon>Betaproteobacteria</taxon>
        <taxon>Neisseriales</taxon>
        <taxon>Chitinibacteraceae</taxon>
        <taxon>Chitinimonas</taxon>
    </lineage>
</organism>
<reference evidence="3" key="1">
    <citation type="journal article" date="2019" name="Int. J. Syst. Evol. Microbiol.">
        <title>The Global Catalogue of Microorganisms (GCM) 10K type strain sequencing project: providing services to taxonomists for standard genome sequencing and annotation.</title>
        <authorList>
            <consortium name="The Broad Institute Genomics Platform"/>
            <consortium name="The Broad Institute Genome Sequencing Center for Infectious Disease"/>
            <person name="Wu L."/>
            <person name="Ma J."/>
        </authorList>
    </citation>
    <scope>NUCLEOTIDE SEQUENCE [LARGE SCALE GENOMIC DNA]</scope>
    <source>
        <strain evidence="3">LMG 29894</strain>
    </source>
</reference>
<accession>A0ABV8MVB5</accession>
<evidence type="ECO:0000313" key="3">
    <source>
        <dbReference type="Proteomes" id="UP001595791"/>
    </source>
</evidence>
<dbReference type="RefSeq" id="WP_378167954.1">
    <property type="nucleotide sequence ID" value="NZ_JBHSBU010000001.1"/>
</dbReference>
<sequence>MPKGTFVPGNHEGPSTRPAAPVAAEAISTPPPRQGDHIFGNIVSALETALKDVFEGGQLWEQRFRDFNNTAYETWQAIKALDLGHGPEGPVVDRPRNEVDKHAHVFGGYAAIFQYEVRRLKNGQSSVYRATVPWWQGVRAALGFLLENIIDRTALLRYVRANGVQDDGTHSTISIDDAKALIANNTRAEATRARAVMTNYERLQPLLRQMAVNLNEGNAGSWDAIKGEWILYE</sequence>
<evidence type="ECO:0000313" key="2">
    <source>
        <dbReference type="EMBL" id="MFC4161709.1"/>
    </source>
</evidence>
<feature type="region of interest" description="Disordered" evidence="1">
    <location>
        <begin position="1"/>
        <end position="34"/>
    </location>
</feature>